<feature type="binding site" evidence="9">
    <location>
        <position position="437"/>
    </location>
    <ligand>
        <name>[4Fe-4S] cluster</name>
        <dbReference type="ChEBI" id="CHEBI:49883"/>
        <label>1</label>
    </ligand>
</feature>
<evidence type="ECO:0000256" key="9">
    <source>
        <dbReference type="HAMAP-Rule" id="MF_03123"/>
    </source>
</evidence>
<evidence type="ECO:0000256" key="2">
    <source>
        <dbReference type="ARBA" id="ARBA00022485"/>
    </source>
</evidence>
<dbReference type="Gene3D" id="3.20.20.70">
    <property type="entry name" value="Aldolase class I"/>
    <property type="match status" value="1"/>
</dbReference>
<dbReference type="PROSITE" id="PS51918">
    <property type="entry name" value="RADICAL_SAM"/>
    <property type="match status" value="1"/>
</dbReference>
<feature type="binding site" evidence="9">
    <location>
        <position position="207"/>
    </location>
    <ligand>
        <name>[4Fe-4S] cluster</name>
        <dbReference type="ChEBI" id="CHEBI:49883"/>
        <label>1</label>
    </ligand>
</feature>
<keyword evidence="7 9" id="KW-0411">Iron-sulfur</keyword>
<dbReference type="GO" id="GO:0046872">
    <property type="term" value="F:metal ion binding"/>
    <property type="evidence" value="ECO:0007669"/>
    <property type="project" value="UniProtKB-KW"/>
</dbReference>
<dbReference type="SFLD" id="SFLDS00029">
    <property type="entry name" value="Radical_SAM"/>
    <property type="match status" value="1"/>
</dbReference>
<dbReference type="AlphaFoldDB" id="A0A5J4Z984"/>
<protein>
    <recommendedName>
        <fullName evidence="9">Lipoyl synthase, mitochondrial</fullName>
        <ecNumber evidence="9">2.8.1.8</ecNumber>
    </recommendedName>
    <alternativeName>
        <fullName evidence="9">Lipoate synthase</fullName>
        <shortName evidence="9">LS</shortName>
        <shortName evidence="9">Lip-syn</shortName>
    </alternativeName>
    <alternativeName>
        <fullName evidence="9">Lipoic acid synthase</fullName>
    </alternativeName>
</protein>
<keyword evidence="6 9" id="KW-0408">Iron</keyword>
<accession>A0A5J4Z984</accession>
<keyword evidence="4 9" id="KW-0949">S-adenosyl-L-methionine</keyword>
<dbReference type="PANTHER" id="PTHR10949">
    <property type="entry name" value="LIPOYL SYNTHASE"/>
    <property type="match status" value="1"/>
</dbReference>
<feature type="binding site" evidence="9">
    <location>
        <position position="201"/>
    </location>
    <ligand>
        <name>[4Fe-4S] cluster</name>
        <dbReference type="ChEBI" id="CHEBI:49883"/>
        <label>1</label>
    </ligand>
</feature>
<feature type="binding site" evidence="9">
    <location>
        <position position="229"/>
    </location>
    <ligand>
        <name>[4Fe-4S] cluster</name>
        <dbReference type="ChEBI" id="CHEBI:49883"/>
        <label>2</label>
        <note>4Fe-4S-S-AdoMet</note>
    </ligand>
</feature>
<feature type="binding site" evidence="9">
    <location>
        <position position="226"/>
    </location>
    <ligand>
        <name>[4Fe-4S] cluster</name>
        <dbReference type="ChEBI" id="CHEBI:49883"/>
        <label>2</label>
        <note>4Fe-4S-S-AdoMet</note>
    </ligand>
</feature>
<dbReference type="HAMAP" id="MF_00206">
    <property type="entry name" value="Lipoyl_synth"/>
    <property type="match status" value="1"/>
</dbReference>
<dbReference type="InterPro" id="IPR058240">
    <property type="entry name" value="rSAM_sf"/>
</dbReference>
<evidence type="ECO:0000256" key="10">
    <source>
        <dbReference type="SAM" id="MobiDB-lite"/>
    </source>
</evidence>
<dbReference type="Pfam" id="PF04055">
    <property type="entry name" value="Radical_SAM"/>
    <property type="match status" value="1"/>
</dbReference>
<evidence type="ECO:0000256" key="7">
    <source>
        <dbReference type="ARBA" id="ARBA00023014"/>
    </source>
</evidence>
<gene>
    <name evidence="12" type="ORF">FVE85_7480</name>
</gene>
<evidence type="ECO:0000313" key="12">
    <source>
        <dbReference type="EMBL" id="KAA8499895.1"/>
    </source>
</evidence>
<dbReference type="InterPro" id="IPR013785">
    <property type="entry name" value="Aldolase_TIM"/>
</dbReference>
<dbReference type="SFLD" id="SFLDG01058">
    <property type="entry name" value="lipoyl_synthase_like"/>
    <property type="match status" value="1"/>
</dbReference>
<dbReference type="UniPathway" id="UPA00538">
    <property type="reaction ID" value="UER00593"/>
</dbReference>
<dbReference type="OMA" id="LKVLMMA"/>
<reference evidence="13" key="1">
    <citation type="journal article" date="2019" name="Nat. Commun.">
        <title>Expansion of phycobilisome linker gene families in mesophilic red algae.</title>
        <authorList>
            <person name="Lee J."/>
            <person name="Kim D."/>
            <person name="Bhattacharya D."/>
            <person name="Yoon H.S."/>
        </authorList>
    </citation>
    <scope>NUCLEOTIDE SEQUENCE [LARGE SCALE GENOMIC DNA]</scope>
    <source>
        <strain evidence="13">CCMP 1328</strain>
    </source>
</reference>
<dbReference type="NCBIfam" id="TIGR00510">
    <property type="entry name" value="lipA"/>
    <property type="match status" value="1"/>
</dbReference>
<dbReference type="InterPro" id="IPR006638">
    <property type="entry name" value="Elp3/MiaA/NifB-like_rSAM"/>
</dbReference>
<comment type="pathway">
    <text evidence="9">Protein modification; protein lipoylation via endogenous pathway; protein N(6)-(lipoyl)lysine from octanoyl-[acyl-carrier-protein]: step 2/2.</text>
</comment>
<evidence type="ECO:0000256" key="5">
    <source>
        <dbReference type="ARBA" id="ARBA00022723"/>
    </source>
</evidence>
<evidence type="ECO:0000256" key="4">
    <source>
        <dbReference type="ARBA" id="ARBA00022691"/>
    </source>
</evidence>
<dbReference type="NCBIfam" id="NF004019">
    <property type="entry name" value="PRK05481.1"/>
    <property type="match status" value="1"/>
</dbReference>
<feature type="region of interest" description="Disordered" evidence="10">
    <location>
        <begin position="105"/>
        <end position="124"/>
    </location>
</feature>
<dbReference type="InterPro" id="IPR031691">
    <property type="entry name" value="LIAS_N"/>
</dbReference>
<comment type="caution">
    <text evidence="12">The sequence shown here is derived from an EMBL/GenBank/DDBJ whole genome shotgun (WGS) entry which is preliminary data.</text>
</comment>
<dbReference type="GO" id="GO:0005739">
    <property type="term" value="C:mitochondrion"/>
    <property type="evidence" value="ECO:0007669"/>
    <property type="project" value="UniProtKB-SubCell"/>
</dbReference>
<keyword evidence="9" id="KW-0496">Mitochondrion</keyword>
<dbReference type="GO" id="GO:0009249">
    <property type="term" value="P:protein lipoylation"/>
    <property type="evidence" value="ECO:0007669"/>
    <property type="project" value="UniProtKB-UniRule"/>
</dbReference>
<dbReference type="OrthoDB" id="3231at2759"/>
<evidence type="ECO:0000256" key="1">
    <source>
        <dbReference type="ARBA" id="ARBA00004173"/>
    </source>
</evidence>
<dbReference type="GO" id="GO:0016992">
    <property type="term" value="F:lipoate synthase activity"/>
    <property type="evidence" value="ECO:0007669"/>
    <property type="project" value="UniProtKB-UniRule"/>
</dbReference>
<comment type="subcellular location">
    <subcellularLocation>
        <location evidence="1 9">Mitochondrion</location>
    </subcellularLocation>
</comment>
<organism evidence="12 13">
    <name type="scientific">Porphyridium purpureum</name>
    <name type="common">Red alga</name>
    <name type="synonym">Porphyridium cruentum</name>
    <dbReference type="NCBI Taxonomy" id="35688"/>
    <lineage>
        <taxon>Eukaryota</taxon>
        <taxon>Rhodophyta</taxon>
        <taxon>Bangiophyceae</taxon>
        <taxon>Porphyridiales</taxon>
        <taxon>Porphyridiaceae</taxon>
        <taxon>Porphyridium</taxon>
    </lineage>
</organism>
<keyword evidence="5 9" id="KW-0479">Metal-binding</keyword>
<feature type="compositionally biased region" description="Polar residues" evidence="10">
    <location>
        <begin position="112"/>
        <end position="124"/>
    </location>
</feature>
<dbReference type="CDD" id="cd01335">
    <property type="entry name" value="Radical_SAM"/>
    <property type="match status" value="1"/>
</dbReference>
<evidence type="ECO:0000259" key="11">
    <source>
        <dbReference type="PROSITE" id="PS51918"/>
    </source>
</evidence>
<keyword evidence="3 9" id="KW-0808">Transferase</keyword>
<dbReference type="Pfam" id="PF16881">
    <property type="entry name" value="LIAS_N"/>
    <property type="match status" value="1"/>
</dbReference>
<name>A0A5J4Z984_PORPP</name>
<evidence type="ECO:0000256" key="3">
    <source>
        <dbReference type="ARBA" id="ARBA00022679"/>
    </source>
</evidence>
<dbReference type="InterPro" id="IPR007197">
    <property type="entry name" value="rSAM"/>
</dbReference>
<proteinExistence type="inferred from homology"/>
<evidence type="ECO:0000256" key="8">
    <source>
        <dbReference type="ARBA" id="ARBA00047326"/>
    </source>
</evidence>
<evidence type="ECO:0000313" key="13">
    <source>
        <dbReference type="Proteomes" id="UP000324585"/>
    </source>
</evidence>
<comment type="function">
    <text evidence="9">Catalyzes the radical-mediated insertion of two sulfur atoms into the C-6 and C-8 positions of the octanoyl moiety bound to the lipoyl domains of lipoate-dependent enzymes, thereby converting the octanoylated domains into lipoylated derivatives.</text>
</comment>
<dbReference type="SUPFAM" id="SSF102114">
    <property type="entry name" value="Radical SAM enzymes"/>
    <property type="match status" value="1"/>
</dbReference>
<feature type="domain" description="Radical SAM core" evidence="11">
    <location>
        <begin position="208"/>
        <end position="426"/>
    </location>
</feature>
<evidence type="ECO:0000256" key="6">
    <source>
        <dbReference type="ARBA" id="ARBA00023004"/>
    </source>
</evidence>
<dbReference type="SMART" id="SM00729">
    <property type="entry name" value="Elp3"/>
    <property type="match status" value="1"/>
</dbReference>
<comment type="similarity">
    <text evidence="9">Belongs to the radical SAM superfamily. Lipoyl synthase family.</text>
</comment>
<dbReference type="EC" id="2.8.1.8" evidence="9"/>
<dbReference type="SFLD" id="SFLDF00271">
    <property type="entry name" value="lipoyl_synthase"/>
    <property type="match status" value="1"/>
</dbReference>
<comment type="cofactor">
    <cofactor evidence="9">
        <name>[4Fe-4S] cluster</name>
        <dbReference type="ChEBI" id="CHEBI:49883"/>
    </cofactor>
    <text evidence="9">Binds 2 [4Fe-4S] clusters per subunit. One cluster is coordinated with 3 cysteines and an exchangeable S-adenosyl-L-methionine.</text>
</comment>
<comment type="catalytic activity">
    <reaction evidence="8 9">
        <text>[[Fe-S] cluster scaffold protein carrying a second [4Fe-4S](2+) cluster] + N(6)-octanoyl-L-lysyl-[protein] + 2 oxidized [2Fe-2S]-[ferredoxin] + 2 S-adenosyl-L-methionine + 4 H(+) = [[Fe-S] cluster scaffold protein] + N(6)-[(R)-dihydrolipoyl]-L-lysyl-[protein] + 4 Fe(3+) + 2 hydrogen sulfide + 2 5'-deoxyadenosine + 2 L-methionine + 2 reduced [2Fe-2S]-[ferredoxin]</text>
        <dbReference type="Rhea" id="RHEA:16585"/>
        <dbReference type="Rhea" id="RHEA-COMP:9928"/>
        <dbReference type="Rhea" id="RHEA-COMP:10000"/>
        <dbReference type="Rhea" id="RHEA-COMP:10001"/>
        <dbReference type="Rhea" id="RHEA-COMP:10475"/>
        <dbReference type="Rhea" id="RHEA-COMP:14568"/>
        <dbReference type="Rhea" id="RHEA-COMP:14569"/>
        <dbReference type="ChEBI" id="CHEBI:15378"/>
        <dbReference type="ChEBI" id="CHEBI:17319"/>
        <dbReference type="ChEBI" id="CHEBI:29034"/>
        <dbReference type="ChEBI" id="CHEBI:29919"/>
        <dbReference type="ChEBI" id="CHEBI:33722"/>
        <dbReference type="ChEBI" id="CHEBI:33737"/>
        <dbReference type="ChEBI" id="CHEBI:33738"/>
        <dbReference type="ChEBI" id="CHEBI:57844"/>
        <dbReference type="ChEBI" id="CHEBI:59789"/>
        <dbReference type="ChEBI" id="CHEBI:78809"/>
        <dbReference type="ChEBI" id="CHEBI:83100"/>
        <dbReference type="EC" id="2.8.1.8"/>
    </reaction>
</comment>
<dbReference type="PANTHER" id="PTHR10949:SF0">
    <property type="entry name" value="LIPOYL SYNTHASE, MITOCHONDRIAL"/>
    <property type="match status" value="1"/>
</dbReference>
<dbReference type="EMBL" id="VRMN01000001">
    <property type="protein sequence ID" value="KAA8499895.1"/>
    <property type="molecule type" value="Genomic_DNA"/>
</dbReference>
<keyword evidence="13" id="KW-1185">Reference proteome</keyword>
<dbReference type="NCBIfam" id="NF009544">
    <property type="entry name" value="PRK12928.1"/>
    <property type="match status" value="1"/>
</dbReference>
<feature type="binding site" evidence="9">
    <location>
        <position position="222"/>
    </location>
    <ligand>
        <name>[4Fe-4S] cluster</name>
        <dbReference type="ChEBI" id="CHEBI:49883"/>
        <label>2</label>
        <note>4Fe-4S-S-AdoMet</note>
    </ligand>
</feature>
<dbReference type="InterPro" id="IPR003698">
    <property type="entry name" value="Lipoyl_synth"/>
</dbReference>
<dbReference type="GO" id="GO:0051539">
    <property type="term" value="F:4 iron, 4 sulfur cluster binding"/>
    <property type="evidence" value="ECO:0007669"/>
    <property type="project" value="UniProtKB-UniRule"/>
</dbReference>
<keyword evidence="2 9" id="KW-0004">4Fe-4S</keyword>
<sequence>MTSLPTSAVSMVWYGHAILRLPCSVAVMSSLKITTASLLERLTTRAEQRDWWRRWNWRRRREVHGRMMSSLRRTLCSAAASSKPAETVAAAPRYVSRLEQLRARLSEEENTSRGAVSESMNASSGGVMGLPHGDVIFGTGLNKKEGAAFQHERTDAYAEPKKPSWLKVKPAGDAQNVRDFSRLQKDLRGLKLNTVCEEARCPNIGECWGGGTATIMLMGDTCTRGCRFCNIKTAKAPPPLDADEPYNVAKAIAQWGLKYLVLTSVDRDDLPDGGAHHLAATVRNLKQFAPDLLVEMLAPDFSGNVTHVNEVLFSGLDVFAHNIETVERLTPVVRDRRAGYRQSLSVLEHAKRTHPTVLTKTSVMLGVGESGGEIEQTMRDCRDAGVQVITFGQYLRPSKRHLKVEQWVTPAEFDHWKATADDMGFLYVASGPLVRSSYKAGEFFLEALLRKQRAQRQVAQP</sequence>
<feature type="binding site" evidence="9">
    <location>
        <position position="196"/>
    </location>
    <ligand>
        <name>[4Fe-4S] cluster</name>
        <dbReference type="ChEBI" id="CHEBI:49883"/>
        <label>1</label>
    </ligand>
</feature>
<dbReference type="Proteomes" id="UP000324585">
    <property type="component" value="Unassembled WGS sequence"/>
</dbReference>